<evidence type="ECO:0000256" key="15">
    <source>
        <dbReference type="ARBA" id="ARBA00032605"/>
    </source>
</evidence>
<evidence type="ECO:0000313" key="21">
    <source>
        <dbReference type="Proteomes" id="UP000031366"/>
    </source>
</evidence>
<dbReference type="UniPathway" id="UPA00148">
    <property type="reaction ID" value="UER00238"/>
</dbReference>
<comment type="cofactor">
    <cofactor evidence="1 19">
        <name>Mg(2+)</name>
        <dbReference type="ChEBI" id="CHEBI:18420"/>
    </cofactor>
</comment>
<evidence type="ECO:0000256" key="18">
    <source>
        <dbReference type="ARBA" id="ARBA00049504"/>
    </source>
</evidence>
<dbReference type="GO" id="GO:0009236">
    <property type="term" value="P:cobalamin biosynthetic process"/>
    <property type="evidence" value="ECO:0007669"/>
    <property type="project" value="UniProtKB-UniRule"/>
</dbReference>
<evidence type="ECO:0000256" key="14">
    <source>
        <dbReference type="ARBA" id="ARBA00025228"/>
    </source>
</evidence>
<dbReference type="STRING" id="29341.RSJ17_09400"/>
<keyword evidence="8 19" id="KW-0169">Cobalamin biosynthesis</keyword>
<evidence type="ECO:0000256" key="16">
    <source>
        <dbReference type="ARBA" id="ARBA00032853"/>
    </source>
</evidence>
<evidence type="ECO:0000256" key="19">
    <source>
        <dbReference type="HAMAP-Rule" id="MF_00719"/>
    </source>
</evidence>
<protein>
    <recommendedName>
        <fullName evidence="6 19">Adenosylcobinamide-GDP ribazoletransferase</fullName>
        <ecNumber evidence="5 19">2.7.8.26</ecNumber>
    </recommendedName>
    <alternativeName>
        <fullName evidence="16 19">Cobalamin synthase</fullName>
    </alternativeName>
    <alternativeName>
        <fullName evidence="15 19">Cobalamin-5'-phosphate synthase</fullName>
    </alternativeName>
</protein>
<dbReference type="PANTHER" id="PTHR34148:SF1">
    <property type="entry name" value="ADENOSYLCOBINAMIDE-GDP RIBAZOLETRANSFERASE"/>
    <property type="match status" value="1"/>
</dbReference>
<proteinExistence type="inferred from homology"/>
<feature type="transmembrane region" description="Helical" evidence="19">
    <location>
        <begin position="37"/>
        <end position="56"/>
    </location>
</feature>
<keyword evidence="13 19" id="KW-0472">Membrane</keyword>
<evidence type="ECO:0000256" key="4">
    <source>
        <dbReference type="ARBA" id="ARBA00010561"/>
    </source>
</evidence>
<name>A0A0C1UK26_9CLOT</name>
<comment type="catalytic activity">
    <reaction evidence="17 19">
        <text>alpha-ribazole + adenosylcob(III)inamide-GDP = adenosylcob(III)alamin + GMP + H(+)</text>
        <dbReference type="Rhea" id="RHEA:16049"/>
        <dbReference type="ChEBI" id="CHEBI:10329"/>
        <dbReference type="ChEBI" id="CHEBI:15378"/>
        <dbReference type="ChEBI" id="CHEBI:18408"/>
        <dbReference type="ChEBI" id="CHEBI:58115"/>
        <dbReference type="ChEBI" id="CHEBI:60487"/>
        <dbReference type="EC" id="2.7.8.26"/>
    </reaction>
</comment>
<dbReference type="GO" id="GO:0005886">
    <property type="term" value="C:plasma membrane"/>
    <property type="evidence" value="ECO:0007669"/>
    <property type="project" value="UniProtKB-SubCell"/>
</dbReference>
<sequence length="249" mass="27692">MKKYINDFLLYIQFFTRIPVNLQLDCSNENFRRGAMFFPIIGFIVGGIQYLVYLLLNKYLPSSITAIFVVLTFVLLTGALHLDGLGDVCDGFFAFKGGKEKIIDIMKDSRIGVYSCVAIILDLLFKYNLIKLAIDSYVPEIIIVAPIIARFSVVLLATIGKNAKSTGTGNIFIGNIETTNIILTAVICLLLQFIFISPKDIMILTFTAIIITLLFNKLCEHKINGLTGDTLGAINELVEILTLTIFFVI</sequence>
<feature type="transmembrane region" description="Helical" evidence="19">
    <location>
        <begin position="141"/>
        <end position="159"/>
    </location>
</feature>
<dbReference type="RefSeq" id="WP_039631621.1">
    <property type="nucleotide sequence ID" value="NZ_AYSO01000014.1"/>
</dbReference>
<dbReference type="HAMAP" id="MF_00719">
    <property type="entry name" value="CobS"/>
    <property type="match status" value="1"/>
</dbReference>
<dbReference type="EC" id="2.7.8.26" evidence="5 19"/>
<comment type="function">
    <text evidence="14 19">Joins adenosylcobinamide-GDP and alpha-ribazole to generate adenosylcobalamin (Ado-cobalamin). Also synthesizes adenosylcobalamin 5'-phosphate from adenosylcobinamide-GDP and alpha-ribazole 5'-phosphate.</text>
</comment>
<dbReference type="AlphaFoldDB" id="A0A0C1UK26"/>
<evidence type="ECO:0000256" key="1">
    <source>
        <dbReference type="ARBA" id="ARBA00001946"/>
    </source>
</evidence>
<dbReference type="EMBL" id="AYSO01000014">
    <property type="protein sequence ID" value="KIE47640.1"/>
    <property type="molecule type" value="Genomic_DNA"/>
</dbReference>
<evidence type="ECO:0000256" key="9">
    <source>
        <dbReference type="ARBA" id="ARBA00022679"/>
    </source>
</evidence>
<keyword evidence="21" id="KW-1185">Reference proteome</keyword>
<organism evidence="20 21">
    <name type="scientific">Clostridium argentinense CDC 2741</name>
    <dbReference type="NCBI Taxonomy" id="1418104"/>
    <lineage>
        <taxon>Bacteria</taxon>
        <taxon>Bacillati</taxon>
        <taxon>Bacillota</taxon>
        <taxon>Clostridia</taxon>
        <taxon>Eubacteriales</taxon>
        <taxon>Clostridiaceae</taxon>
        <taxon>Clostridium</taxon>
    </lineage>
</organism>
<evidence type="ECO:0000256" key="17">
    <source>
        <dbReference type="ARBA" id="ARBA00048623"/>
    </source>
</evidence>
<dbReference type="GO" id="GO:0008818">
    <property type="term" value="F:cobalamin 5'-phosphate synthase activity"/>
    <property type="evidence" value="ECO:0007669"/>
    <property type="project" value="UniProtKB-UniRule"/>
</dbReference>
<keyword evidence="9 19" id="KW-0808">Transferase</keyword>
<feature type="transmembrane region" description="Helical" evidence="19">
    <location>
        <begin position="62"/>
        <end position="82"/>
    </location>
</feature>
<keyword evidence="11 19" id="KW-0460">Magnesium</keyword>
<dbReference type="InterPro" id="IPR003805">
    <property type="entry name" value="CobS"/>
</dbReference>
<dbReference type="OrthoDB" id="9794626at2"/>
<keyword evidence="12 19" id="KW-1133">Transmembrane helix</keyword>
<evidence type="ECO:0000256" key="2">
    <source>
        <dbReference type="ARBA" id="ARBA00004651"/>
    </source>
</evidence>
<dbReference type="GO" id="GO:0051073">
    <property type="term" value="F:adenosylcobinamide-GDP ribazoletransferase activity"/>
    <property type="evidence" value="ECO:0007669"/>
    <property type="project" value="UniProtKB-UniRule"/>
</dbReference>
<comment type="caution">
    <text evidence="20">The sequence shown here is derived from an EMBL/GenBank/DDBJ whole genome shotgun (WGS) entry which is preliminary data.</text>
</comment>
<comment type="subcellular location">
    <subcellularLocation>
        <location evidence="2 19">Cell membrane</location>
        <topology evidence="2 19">Multi-pass membrane protein</topology>
    </subcellularLocation>
</comment>
<evidence type="ECO:0000256" key="7">
    <source>
        <dbReference type="ARBA" id="ARBA00022475"/>
    </source>
</evidence>
<evidence type="ECO:0000256" key="10">
    <source>
        <dbReference type="ARBA" id="ARBA00022692"/>
    </source>
</evidence>
<dbReference type="Pfam" id="PF02654">
    <property type="entry name" value="CobS"/>
    <property type="match status" value="1"/>
</dbReference>
<dbReference type="Proteomes" id="UP000031366">
    <property type="component" value="Unassembled WGS sequence"/>
</dbReference>
<feature type="transmembrane region" description="Helical" evidence="19">
    <location>
        <begin position="201"/>
        <end position="219"/>
    </location>
</feature>
<accession>A0A0C1UK26</accession>
<evidence type="ECO:0000256" key="11">
    <source>
        <dbReference type="ARBA" id="ARBA00022842"/>
    </source>
</evidence>
<comment type="catalytic activity">
    <reaction evidence="18 19">
        <text>alpha-ribazole 5'-phosphate + adenosylcob(III)inamide-GDP = adenosylcob(III)alamin 5'-phosphate + GMP + H(+)</text>
        <dbReference type="Rhea" id="RHEA:23560"/>
        <dbReference type="ChEBI" id="CHEBI:15378"/>
        <dbReference type="ChEBI" id="CHEBI:57918"/>
        <dbReference type="ChEBI" id="CHEBI:58115"/>
        <dbReference type="ChEBI" id="CHEBI:60487"/>
        <dbReference type="ChEBI" id="CHEBI:60493"/>
        <dbReference type="EC" id="2.7.8.26"/>
    </reaction>
</comment>
<dbReference type="NCBIfam" id="TIGR00317">
    <property type="entry name" value="cobS"/>
    <property type="match status" value="1"/>
</dbReference>
<comment type="similarity">
    <text evidence="4 19">Belongs to the CobS family.</text>
</comment>
<keyword evidence="7 19" id="KW-1003">Cell membrane</keyword>
<evidence type="ECO:0000256" key="8">
    <source>
        <dbReference type="ARBA" id="ARBA00022573"/>
    </source>
</evidence>
<comment type="pathway">
    <text evidence="3 19">Cofactor biosynthesis; adenosylcobalamin biosynthesis; adenosylcobalamin from cob(II)yrinate a,c-diamide: step 7/7.</text>
</comment>
<evidence type="ECO:0000256" key="12">
    <source>
        <dbReference type="ARBA" id="ARBA00022989"/>
    </source>
</evidence>
<reference evidence="20 21" key="1">
    <citation type="journal article" date="2015" name="Infect. Genet. Evol.">
        <title>Genomic sequences of six botulinum neurotoxin-producing strains representing three clostridial species illustrate the mobility and diversity of botulinum neurotoxin genes.</title>
        <authorList>
            <person name="Smith T.J."/>
            <person name="Hill K.K."/>
            <person name="Xie G."/>
            <person name="Foley B.T."/>
            <person name="Williamson C.H."/>
            <person name="Foster J.T."/>
            <person name="Johnson S.L."/>
            <person name="Chertkov O."/>
            <person name="Teshima H."/>
            <person name="Gibbons H.S."/>
            <person name="Johnsky L.A."/>
            <person name="Karavis M.A."/>
            <person name="Smith L.A."/>
        </authorList>
    </citation>
    <scope>NUCLEOTIDE SEQUENCE [LARGE SCALE GENOMIC DNA]</scope>
    <source>
        <strain evidence="20 21">CDC 2741</strain>
    </source>
</reference>
<feature type="transmembrane region" description="Helical" evidence="19">
    <location>
        <begin position="171"/>
        <end position="195"/>
    </location>
</feature>
<dbReference type="PANTHER" id="PTHR34148">
    <property type="entry name" value="ADENOSYLCOBINAMIDE-GDP RIBAZOLETRANSFERASE"/>
    <property type="match status" value="1"/>
</dbReference>
<evidence type="ECO:0000313" key="20">
    <source>
        <dbReference type="EMBL" id="KIE47640.1"/>
    </source>
</evidence>
<evidence type="ECO:0000256" key="5">
    <source>
        <dbReference type="ARBA" id="ARBA00013200"/>
    </source>
</evidence>
<gene>
    <name evidence="19 20" type="primary">cobS</name>
    <name evidence="20" type="ORF">U732_3143</name>
</gene>
<keyword evidence="10 19" id="KW-0812">Transmembrane</keyword>
<evidence type="ECO:0000256" key="6">
    <source>
        <dbReference type="ARBA" id="ARBA00015850"/>
    </source>
</evidence>
<evidence type="ECO:0000256" key="3">
    <source>
        <dbReference type="ARBA" id="ARBA00004663"/>
    </source>
</evidence>
<evidence type="ECO:0000256" key="13">
    <source>
        <dbReference type="ARBA" id="ARBA00023136"/>
    </source>
</evidence>